<keyword evidence="15" id="KW-1133">Transmembrane helix</keyword>
<evidence type="ECO:0000256" key="4">
    <source>
        <dbReference type="ARBA" id="ARBA00007790"/>
    </source>
</evidence>
<evidence type="ECO:0000313" key="24">
    <source>
        <dbReference type="EMBL" id="KAG2276987.1"/>
    </source>
</evidence>
<evidence type="ECO:0000256" key="16">
    <source>
        <dbReference type="ARBA" id="ARBA00023136"/>
    </source>
</evidence>
<evidence type="ECO:0000256" key="13">
    <source>
        <dbReference type="ARBA" id="ARBA00022729"/>
    </source>
</evidence>
<keyword evidence="16" id="KW-0472">Membrane</keyword>
<evidence type="ECO:0000256" key="1">
    <source>
        <dbReference type="ARBA" id="ARBA00001968"/>
    </source>
</evidence>
<keyword evidence="11" id="KW-0812">Transmembrane</keyword>
<dbReference type="SUPFAM" id="SSF52058">
    <property type="entry name" value="L domain-like"/>
    <property type="match status" value="3"/>
</dbReference>
<dbReference type="InterPro" id="IPR003591">
    <property type="entry name" value="Leu-rich_rpt_typical-subtyp"/>
</dbReference>
<dbReference type="CDD" id="cd02537">
    <property type="entry name" value="GT8_Glycogenin"/>
    <property type="match status" value="1"/>
</dbReference>
<evidence type="ECO:0000256" key="3">
    <source>
        <dbReference type="ARBA" id="ARBA00004496"/>
    </source>
</evidence>
<keyword evidence="13" id="KW-0732">Signal</keyword>
<dbReference type="InterPro" id="IPR029044">
    <property type="entry name" value="Nucleotide-diphossugar_trans"/>
</dbReference>
<keyword evidence="9" id="KW-0328">Glycosyltransferase</keyword>
<dbReference type="PANTHER" id="PTHR48060">
    <property type="entry name" value="DNA DAMAGE-REPAIR/TOLERATION PROTEIN DRT100"/>
    <property type="match status" value="1"/>
</dbReference>
<evidence type="ECO:0000256" key="15">
    <source>
        <dbReference type="ARBA" id="ARBA00022989"/>
    </source>
</evidence>
<evidence type="ECO:0000256" key="21">
    <source>
        <dbReference type="ARBA" id="ARBA00050449"/>
    </source>
</evidence>
<feature type="domain" description="Leucine-rich repeat-containing N-terminal plant-type" evidence="23">
    <location>
        <begin position="346"/>
        <end position="392"/>
    </location>
</feature>
<feature type="region of interest" description="Disordered" evidence="22">
    <location>
        <begin position="1373"/>
        <end position="1849"/>
    </location>
</feature>
<dbReference type="Gene3D" id="3.80.10.10">
    <property type="entry name" value="Ribonuclease Inhibitor"/>
    <property type="match status" value="5"/>
</dbReference>
<dbReference type="PANTHER" id="PTHR48060:SF21">
    <property type="entry name" value="L DOMAIN-LIKE PROTEIN"/>
    <property type="match status" value="1"/>
</dbReference>
<gene>
    <name evidence="24" type="ORF">Bca52824_059542</name>
</gene>
<name>A0A8X7QW33_BRACI</name>
<comment type="subcellular location">
    <subcellularLocation>
        <location evidence="3">Cytoplasm</location>
    </subcellularLocation>
    <subcellularLocation>
        <location evidence="2">Membrane</location>
        <topology evidence="2">Single-pass type I membrane protein</topology>
    </subcellularLocation>
</comment>
<evidence type="ECO:0000256" key="20">
    <source>
        <dbReference type="ARBA" id="ARBA00023277"/>
    </source>
</evidence>
<dbReference type="GO" id="GO:0006979">
    <property type="term" value="P:response to oxidative stress"/>
    <property type="evidence" value="ECO:0007669"/>
    <property type="project" value="UniProtKB-ARBA"/>
</dbReference>
<feature type="compositionally biased region" description="Basic and acidic residues" evidence="22">
    <location>
        <begin position="1571"/>
        <end position="1609"/>
    </location>
</feature>
<sequence>MALEIDNKFTGPVANGGEKRAYVTFLAGNGDFVKGVVGLAKGLRKVKSMYPLVVAVLPDVPEDHRKQLVEQGCVVKEIEPVYPPESQTEFAMVYYVINYSKLRIWKFVEYSKMIYLDADIQVFQNIDHLFDLPSGHFYAVKDCFCEKTWSHTPQNKIGYCQQCPEKVTWPSELGPQPPLYFNAGMFVYEPNLYTYYNLLETLKVVPPTPFAEQDFLNMYFRDIYKPIPGIYNLVMAMLWRHPENVELDKVKVAHYCAAGSKPWRFTGKEPNMGREDIKMLVKKWWDIYNDETLDYKNISGDKGGDDHKKQFVKALSEAVSRKKRVVNTERSPFFILGRSGPFCSLDQREFLLEFKKLLTHNIKNHSTQIALGELKTWRPNSDCCKWKLVRCNTRSPSKEVTDLNLNGLVLSGSVCSTLLRPVLRVSSLMRLDVSSNFIQGEIPGDGFGNLTRLISLDMGGNSFNGTIRPELFSIKTLQHLDLSMNAIGGSLTELRKLSLKQNEFSGSIPLSISQLTKLETFNIQMNFMSFKIPDGIGSLVNLSTLSMSRNNFSGGIPSSIQNLTNLENNSGLSGEIPTWLFRLQKLRKLRLGGNKLQWNNNGSIFPQSKLTHLSLSSCGLEGKIPDWLKNQTDLSFLDLSLNRLEGSFPKWLADLKMGNIILSDNRLSGSLPPSLFQSLRLFVLALSRNNFSGHIPNTVGETSLMILKLSENNFSGSVPKSIANIYRLLWLDMSKNKLSGEFPRFSQDSLLALLDISSNEFSGDVAASFGLNTVSLTMSRKNFSGEFTKLSFLKHLDLHDNKIAGSITEDISTLTSLKVLDLFENSLDGTLPSNLGNLTGMLHFRNNRLIRDRITRLGSDLEESKASYFQQKLYLYTVLDMSKNKLSGEFPRFSQDSLLALLDISSNEFSGSIPLSISQLTKLETFNIQMNFMSFKIPDGIGSLVNLSTLSMSRNNFSGGIPSSIQNLTNLENNSGLSGEIPTWLFRLQKLRKLRLGGNKLQWNNNGSIFPQSKLTHLSLSSCGLEGKIPDWLKNQTDLSFLDLSLNRLEGSFPKWLADLKMGNIILSDNRLSGSLPPSLFQSLRLFVLALSRNNFSGHIPNTVGETSLMILKLSENNFSGSVPKSIANIYRLLWLDMSKNKLSGEFPRFSQDSLLALLDISSNEFSGDVAASFGLNTLHFRNNRLIRDRITRLGSDLEESKASYFQQKLLPLHCLRPLQEQATRRNPNFFRQSQEPEAFEPLTQRHLWIDPTKFWRSREARDLRRFVQQPLGKNPANVELDVLDLSNNNLSANNSKICGMQIQVSCSTTRTEQQPKEEDDEEKEATVPWEAVVIDPIQINSIVFHNTENKENYKGTMSPNQENVKKEKLHITMKTQEVDPNEKGEKVEVEMEVKAKSTEKVKIKDDEKSKDEKEKEKTKVKDEVEEDKHAEKKDEKRVSRKHGKDEEGHGDMETEEHDKKQKKKNKNKEKKEEDVSQGNEELEDDKEGKNKVSKEKKTKEDSKGDKKKRKEEKDEPEEKTEVKKKKEKKDSDVKVEDTEKEHKKKKKDKEKKDEDVSQEEEGGNKKKKKEKDESGADGKDKKKDKEKKPKEESKDKKEKKLKKGKNDEHEEEEEGEKKEKDESGADGKDKEKKLKEESKDKQEKKLKKGENDEHEEEEGEKKKEMKEDHKEEKKKSKDKAKKKETDEKCEKEADDEDEGEKKQKKKKEKGEKDNKEDKKNEKNLEVEVLSRDIKFEEPGAEGEEGKSKDKKTKNRKDTEGDNGSEEDNQNKEEGRKGEEEKKSKKKDKEKNKKKDPKEKKKTKDEEEKNIAGSKDEDDDEETEKKEEKKGKDVKKLDDTKKKGNDIGKLKMKLKKIDEKIGALMEKKAEIVNQIKDAEGLGKGEQEGET</sequence>
<dbReference type="InterPro" id="IPR053211">
    <property type="entry name" value="DNA_repair-toleration"/>
</dbReference>
<dbReference type="GO" id="GO:0046872">
    <property type="term" value="F:metal ion binding"/>
    <property type="evidence" value="ECO:0007669"/>
    <property type="project" value="UniProtKB-KW"/>
</dbReference>
<evidence type="ECO:0000256" key="10">
    <source>
        <dbReference type="ARBA" id="ARBA00022679"/>
    </source>
</evidence>
<dbReference type="InterPro" id="IPR002495">
    <property type="entry name" value="Glyco_trans_8"/>
</dbReference>
<keyword evidence="18" id="KW-0325">Glycoprotein</keyword>
<dbReference type="Pfam" id="PF08263">
    <property type="entry name" value="LRRNT_2"/>
    <property type="match status" value="1"/>
</dbReference>
<dbReference type="SUPFAM" id="SSF53448">
    <property type="entry name" value="Nucleotide-diphospho-sugar transferases"/>
    <property type="match status" value="1"/>
</dbReference>
<dbReference type="GO" id="GO:0047216">
    <property type="term" value="F:inositol 3-alpha-galactosyltransferase activity"/>
    <property type="evidence" value="ECO:0007669"/>
    <property type="project" value="UniProtKB-EC"/>
</dbReference>
<evidence type="ECO:0000256" key="22">
    <source>
        <dbReference type="SAM" id="MobiDB-lite"/>
    </source>
</evidence>
<comment type="similarity">
    <text evidence="5">Belongs to the RLP family.</text>
</comment>
<feature type="compositionally biased region" description="Basic and acidic residues" evidence="22">
    <location>
        <begin position="1616"/>
        <end position="1652"/>
    </location>
</feature>
<feature type="compositionally biased region" description="Basic and acidic residues" evidence="22">
    <location>
        <begin position="1823"/>
        <end position="1849"/>
    </location>
</feature>
<evidence type="ECO:0000256" key="18">
    <source>
        <dbReference type="ARBA" id="ARBA00023180"/>
    </source>
</evidence>
<evidence type="ECO:0000256" key="5">
    <source>
        <dbReference type="ARBA" id="ARBA00009592"/>
    </source>
</evidence>
<evidence type="ECO:0000256" key="6">
    <source>
        <dbReference type="ARBA" id="ARBA00012559"/>
    </source>
</evidence>
<evidence type="ECO:0000313" key="25">
    <source>
        <dbReference type="Proteomes" id="UP000886595"/>
    </source>
</evidence>
<evidence type="ECO:0000259" key="23">
    <source>
        <dbReference type="Pfam" id="PF08263"/>
    </source>
</evidence>
<evidence type="ECO:0000256" key="7">
    <source>
        <dbReference type="ARBA" id="ARBA00022490"/>
    </source>
</evidence>
<reference evidence="24 25" key="1">
    <citation type="submission" date="2020-02" db="EMBL/GenBank/DDBJ databases">
        <authorList>
            <person name="Ma Q."/>
            <person name="Huang Y."/>
            <person name="Song X."/>
            <person name="Pei D."/>
        </authorList>
    </citation>
    <scope>NUCLEOTIDE SEQUENCE [LARGE SCALE GENOMIC DNA]</scope>
    <source>
        <strain evidence="24">Sxm20200214</strain>
        <tissue evidence="24">Leaf</tissue>
    </source>
</reference>
<dbReference type="GO" id="GO:0005737">
    <property type="term" value="C:cytoplasm"/>
    <property type="evidence" value="ECO:0007669"/>
    <property type="project" value="UniProtKB-SubCell"/>
</dbReference>
<dbReference type="FunFam" id="3.80.10.10:FF:000095">
    <property type="entry name" value="LRR receptor-like serine/threonine-protein kinase GSO1"/>
    <property type="match status" value="2"/>
</dbReference>
<dbReference type="Proteomes" id="UP000886595">
    <property type="component" value="Unassembled WGS sequence"/>
</dbReference>
<organism evidence="24 25">
    <name type="scientific">Brassica carinata</name>
    <name type="common">Ethiopian mustard</name>
    <name type="synonym">Abyssinian cabbage</name>
    <dbReference type="NCBI Taxonomy" id="52824"/>
    <lineage>
        <taxon>Eukaryota</taxon>
        <taxon>Viridiplantae</taxon>
        <taxon>Streptophyta</taxon>
        <taxon>Embryophyta</taxon>
        <taxon>Tracheophyta</taxon>
        <taxon>Spermatophyta</taxon>
        <taxon>Magnoliopsida</taxon>
        <taxon>eudicotyledons</taxon>
        <taxon>Gunneridae</taxon>
        <taxon>Pentapetalae</taxon>
        <taxon>rosids</taxon>
        <taxon>malvids</taxon>
        <taxon>Brassicales</taxon>
        <taxon>Brassicaceae</taxon>
        <taxon>Brassiceae</taxon>
        <taxon>Brassica</taxon>
    </lineage>
</organism>
<evidence type="ECO:0000256" key="12">
    <source>
        <dbReference type="ARBA" id="ARBA00022723"/>
    </source>
</evidence>
<evidence type="ECO:0000256" key="11">
    <source>
        <dbReference type="ARBA" id="ARBA00022692"/>
    </source>
</evidence>
<evidence type="ECO:0000256" key="14">
    <source>
        <dbReference type="ARBA" id="ARBA00022737"/>
    </source>
</evidence>
<feature type="compositionally biased region" description="Basic and acidic residues" evidence="22">
    <location>
        <begin position="1487"/>
        <end position="1505"/>
    </location>
</feature>
<keyword evidence="19" id="KW-0464">Manganese</keyword>
<evidence type="ECO:0000256" key="9">
    <source>
        <dbReference type="ARBA" id="ARBA00022676"/>
    </source>
</evidence>
<dbReference type="Pfam" id="PF00560">
    <property type="entry name" value="LRR_1"/>
    <property type="match status" value="5"/>
</dbReference>
<feature type="compositionally biased region" description="Basic and acidic residues" evidence="22">
    <location>
        <begin position="1373"/>
        <end position="1460"/>
    </location>
</feature>
<comment type="caution">
    <text evidence="24">The sequence shown here is derived from an EMBL/GenBank/DDBJ whole genome shotgun (WGS) entry which is preliminary data.</text>
</comment>
<dbReference type="SUPFAM" id="SSF52047">
    <property type="entry name" value="RNI-like"/>
    <property type="match status" value="1"/>
</dbReference>
<dbReference type="EMBL" id="JAAMPC010000012">
    <property type="protein sequence ID" value="KAG2276987.1"/>
    <property type="molecule type" value="Genomic_DNA"/>
</dbReference>
<keyword evidence="8" id="KW-0433">Leucine-rich repeat</keyword>
<dbReference type="Gene3D" id="3.90.550.10">
    <property type="entry name" value="Spore Coat Polysaccharide Biosynthesis Protein SpsA, Chain A"/>
    <property type="match status" value="1"/>
</dbReference>
<dbReference type="FunFam" id="3.80.10.10:FF:000041">
    <property type="entry name" value="LRR receptor-like serine/threonine-protein kinase ERECTA"/>
    <property type="match status" value="1"/>
</dbReference>
<proteinExistence type="inferred from homology"/>
<comment type="cofactor">
    <cofactor evidence="1">
        <name>a divalent metal cation</name>
        <dbReference type="ChEBI" id="CHEBI:60240"/>
    </cofactor>
</comment>
<feature type="compositionally biased region" description="Basic and acidic residues" evidence="22">
    <location>
        <begin position="1529"/>
        <end position="1542"/>
    </location>
</feature>
<dbReference type="GO" id="GO:0016020">
    <property type="term" value="C:membrane"/>
    <property type="evidence" value="ECO:0007669"/>
    <property type="project" value="UniProtKB-SubCell"/>
</dbReference>
<dbReference type="EC" id="2.4.1.123" evidence="6"/>
<feature type="compositionally biased region" description="Basic and acidic residues" evidence="22">
    <location>
        <begin position="1709"/>
        <end position="1748"/>
    </location>
</feature>
<dbReference type="GO" id="GO:0006012">
    <property type="term" value="P:galactose metabolic process"/>
    <property type="evidence" value="ECO:0007669"/>
    <property type="project" value="UniProtKB-KW"/>
</dbReference>
<dbReference type="Pfam" id="PF01501">
    <property type="entry name" value="Glyco_transf_8"/>
    <property type="match status" value="1"/>
</dbReference>
<dbReference type="FunFam" id="3.90.550.10:FF:000049">
    <property type="entry name" value="Hexosyltransferase"/>
    <property type="match status" value="1"/>
</dbReference>
<evidence type="ECO:0000256" key="19">
    <source>
        <dbReference type="ARBA" id="ARBA00023211"/>
    </source>
</evidence>
<evidence type="ECO:0000256" key="8">
    <source>
        <dbReference type="ARBA" id="ARBA00022614"/>
    </source>
</evidence>
<keyword evidence="20" id="KW-0119">Carbohydrate metabolism</keyword>
<feature type="compositionally biased region" description="Basic and acidic residues" evidence="22">
    <location>
        <begin position="1769"/>
        <end position="1810"/>
    </location>
</feature>
<dbReference type="SMART" id="SM00369">
    <property type="entry name" value="LRR_TYP"/>
    <property type="match status" value="8"/>
</dbReference>
<comment type="catalytic activity">
    <reaction evidence="21">
        <text>myo-inositol + UDP-alpha-D-galactose = alpha-D-galactosyl-(1-&gt;3)-1D-myo-inositol + UDP + H(+)</text>
        <dbReference type="Rhea" id="RHEA:12464"/>
        <dbReference type="ChEBI" id="CHEBI:15378"/>
        <dbReference type="ChEBI" id="CHEBI:17268"/>
        <dbReference type="ChEBI" id="CHEBI:17505"/>
        <dbReference type="ChEBI" id="CHEBI:58223"/>
        <dbReference type="ChEBI" id="CHEBI:66914"/>
        <dbReference type="EC" id="2.4.1.123"/>
    </reaction>
</comment>
<keyword evidence="14" id="KW-0677">Repeat</keyword>
<keyword evidence="7" id="KW-0963">Cytoplasm</keyword>
<keyword evidence="25" id="KW-1185">Reference proteome</keyword>
<dbReference type="OrthoDB" id="637646at2759"/>
<accession>A0A8X7QW33</accession>
<protein>
    <recommendedName>
        <fullName evidence="6">inositol 3-alpha-galactosyltransferase</fullName>
        <ecNumber evidence="6">2.4.1.123</ecNumber>
    </recommendedName>
</protein>
<dbReference type="InterPro" id="IPR032675">
    <property type="entry name" value="LRR_dom_sf"/>
</dbReference>
<keyword evidence="12" id="KW-0479">Metal-binding</keyword>
<keyword evidence="10" id="KW-0808">Transferase</keyword>
<dbReference type="SMART" id="SM00365">
    <property type="entry name" value="LRR_SD22"/>
    <property type="match status" value="5"/>
</dbReference>
<dbReference type="InterPro" id="IPR001611">
    <property type="entry name" value="Leu-rich_rpt"/>
</dbReference>
<evidence type="ECO:0000256" key="17">
    <source>
        <dbReference type="ARBA" id="ARBA00023144"/>
    </source>
</evidence>
<evidence type="ECO:0000256" key="2">
    <source>
        <dbReference type="ARBA" id="ARBA00004479"/>
    </source>
</evidence>
<feature type="compositionally biased region" description="Basic and acidic residues" evidence="22">
    <location>
        <begin position="1660"/>
        <end position="1692"/>
    </location>
</feature>
<keyword evidence="17" id="KW-0299">Galactose metabolism</keyword>
<comment type="similarity">
    <text evidence="4">Belongs to the glycosyltransferase 8 family. Galactosyltransferase subfamily.</text>
</comment>
<dbReference type="InterPro" id="IPR013210">
    <property type="entry name" value="LRR_N_plant-typ"/>
</dbReference>